<dbReference type="PANTHER" id="PTHR33048:SF47">
    <property type="entry name" value="INTEGRAL MEMBRANE PROTEIN-RELATED"/>
    <property type="match status" value="1"/>
</dbReference>
<evidence type="ECO:0000256" key="6">
    <source>
        <dbReference type="SAM" id="Phobius"/>
    </source>
</evidence>
<dbReference type="InterPro" id="IPR052337">
    <property type="entry name" value="SAT4-like"/>
</dbReference>
<keyword evidence="4 6" id="KW-0472">Membrane</keyword>
<protein>
    <recommendedName>
        <fullName evidence="7">Rhodopsin domain-containing protein</fullName>
    </recommendedName>
</protein>
<evidence type="ECO:0000256" key="5">
    <source>
        <dbReference type="ARBA" id="ARBA00038359"/>
    </source>
</evidence>
<evidence type="ECO:0000256" key="4">
    <source>
        <dbReference type="ARBA" id="ARBA00023136"/>
    </source>
</evidence>
<keyword evidence="2 6" id="KW-0812">Transmembrane</keyword>
<gene>
    <name evidence="8" type="ORF">SAMD00023353_2801670</name>
</gene>
<name>A0A1W2TAJ4_ROSNE</name>
<feature type="transmembrane region" description="Helical" evidence="6">
    <location>
        <begin position="145"/>
        <end position="163"/>
    </location>
</feature>
<feature type="domain" description="Rhodopsin" evidence="7">
    <location>
        <begin position="28"/>
        <end position="207"/>
    </location>
</feature>
<organism evidence="8">
    <name type="scientific">Rosellinia necatrix</name>
    <name type="common">White root-rot fungus</name>
    <dbReference type="NCBI Taxonomy" id="77044"/>
    <lineage>
        <taxon>Eukaryota</taxon>
        <taxon>Fungi</taxon>
        <taxon>Dikarya</taxon>
        <taxon>Ascomycota</taxon>
        <taxon>Pezizomycotina</taxon>
        <taxon>Sordariomycetes</taxon>
        <taxon>Xylariomycetidae</taxon>
        <taxon>Xylariales</taxon>
        <taxon>Xylariaceae</taxon>
        <taxon>Rosellinia</taxon>
    </lineage>
</organism>
<evidence type="ECO:0000256" key="2">
    <source>
        <dbReference type="ARBA" id="ARBA00022692"/>
    </source>
</evidence>
<proteinExistence type="inferred from homology"/>
<dbReference type="STRING" id="77044.A0A1W2TAJ4"/>
<sequence>MYFILNVLAGFIPPTPNILERQIIWLKVSLIVELFFYTGLTFVKLSFLFFFRRLGHNVTKFRYLWWPIFLFTIAVWLGAIGNVQYHCLVGPLEELNGYCDTEPAINFTTITLKVNCALDVFTDFLIMLIPFTLLWNIRMRWQKKLAFAGIFSLSIITMVIATVRAADVSATKWVTGQNDPTYLWLWSAVEPCIAIIVSCTSAFPRLFVQSSQKTPLFTPSETYLDRLKRMRLRKKRTDNTLYGLSGVTKTNNSVGMRTRETDVASYDSSHPVLTPGETQSAPVCYTTLPVRVPGSTLKNSITQERGYSVTREEAISP</sequence>
<dbReference type="OrthoDB" id="444631at2759"/>
<keyword evidence="3 6" id="KW-1133">Transmembrane helix</keyword>
<feature type="transmembrane region" description="Helical" evidence="6">
    <location>
        <begin position="23"/>
        <end position="51"/>
    </location>
</feature>
<evidence type="ECO:0000259" key="7">
    <source>
        <dbReference type="Pfam" id="PF20684"/>
    </source>
</evidence>
<reference evidence="8" key="1">
    <citation type="submission" date="2016-03" db="EMBL/GenBank/DDBJ databases">
        <title>Draft genome sequence of Rosellinia necatrix.</title>
        <authorList>
            <person name="Kanematsu S."/>
        </authorList>
    </citation>
    <scope>NUCLEOTIDE SEQUENCE [LARGE SCALE GENOMIC DNA]</scope>
    <source>
        <strain evidence="8">W97</strain>
    </source>
</reference>
<feature type="transmembrane region" description="Helical" evidence="6">
    <location>
        <begin position="63"/>
        <end position="85"/>
    </location>
</feature>
<dbReference type="GO" id="GO:0016020">
    <property type="term" value="C:membrane"/>
    <property type="evidence" value="ECO:0007669"/>
    <property type="project" value="UniProtKB-SubCell"/>
</dbReference>
<dbReference type="Proteomes" id="UP000054516">
    <property type="component" value="Unassembled WGS sequence"/>
</dbReference>
<evidence type="ECO:0000313" key="9">
    <source>
        <dbReference type="Proteomes" id="UP000054516"/>
    </source>
</evidence>
<dbReference type="EMBL" id="DF977473">
    <property type="protein sequence ID" value="GAP82393.2"/>
    <property type="molecule type" value="Genomic_DNA"/>
</dbReference>
<accession>A0A1W2TAJ4</accession>
<comment type="subcellular location">
    <subcellularLocation>
        <location evidence="1">Membrane</location>
        <topology evidence="1">Multi-pass membrane protein</topology>
    </subcellularLocation>
</comment>
<keyword evidence="9" id="KW-1185">Reference proteome</keyword>
<dbReference type="AlphaFoldDB" id="A0A1W2TAJ4"/>
<evidence type="ECO:0000313" key="8">
    <source>
        <dbReference type="EMBL" id="GAP82393.2"/>
    </source>
</evidence>
<feature type="transmembrane region" description="Helical" evidence="6">
    <location>
        <begin position="120"/>
        <end position="138"/>
    </location>
</feature>
<evidence type="ECO:0000256" key="3">
    <source>
        <dbReference type="ARBA" id="ARBA00022989"/>
    </source>
</evidence>
<dbReference type="InterPro" id="IPR049326">
    <property type="entry name" value="Rhodopsin_dom_fungi"/>
</dbReference>
<feature type="transmembrane region" description="Helical" evidence="6">
    <location>
        <begin position="183"/>
        <end position="203"/>
    </location>
</feature>
<evidence type="ECO:0000256" key="1">
    <source>
        <dbReference type="ARBA" id="ARBA00004141"/>
    </source>
</evidence>
<dbReference type="Pfam" id="PF20684">
    <property type="entry name" value="Fung_rhodopsin"/>
    <property type="match status" value="1"/>
</dbReference>
<comment type="similarity">
    <text evidence="5">Belongs to the SAT4 family.</text>
</comment>
<dbReference type="PANTHER" id="PTHR33048">
    <property type="entry name" value="PTH11-LIKE INTEGRAL MEMBRANE PROTEIN (AFU_ORTHOLOGUE AFUA_5G11245)"/>
    <property type="match status" value="1"/>
</dbReference>